<gene>
    <name evidence="1" type="ORF">O7A05_31895</name>
</gene>
<protein>
    <submittedName>
        <fullName evidence="1">Uncharacterized protein</fullName>
    </submittedName>
</protein>
<sequence>MTSKDKASPFVPTEIQVGTVENDEGALGILSMLTTQGLLEIALDQQAADAILKAVGTIKAKLDGL</sequence>
<evidence type="ECO:0000313" key="2">
    <source>
        <dbReference type="Proteomes" id="UP001366503"/>
    </source>
</evidence>
<accession>A0ABU8KML1</accession>
<dbReference type="Proteomes" id="UP001366503">
    <property type="component" value="Unassembled WGS sequence"/>
</dbReference>
<organism evidence="1 2">
    <name type="scientific">Mesorhizobium argentiipisi</name>
    <dbReference type="NCBI Taxonomy" id="3015175"/>
    <lineage>
        <taxon>Bacteria</taxon>
        <taxon>Pseudomonadati</taxon>
        <taxon>Pseudomonadota</taxon>
        <taxon>Alphaproteobacteria</taxon>
        <taxon>Hyphomicrobiales</taxon>
        <taxon>Phyllobacteriaceae</taxon>
        <taxon>Mesorhizobium</taxon>
    </lineage>
</organism>
<comment type="caution">
    <text evidence="1">The sequence shown here is derived from an EMBL/GenBank/DDBJ whole genome shotgun (WGS) entry which is preliminary data.</text>
</comment>
<dbReference type="EMBL" id="JAPYKO010000044">
    <property type="protein sequence ID" value="MEI9406727.1"/>
    <property type="molecule type" value="Genomic_DNA"/>
</dbReference>
<evidence type="ECO:0000313" key="1">
    <source>
        <dbReference type="EMBL" id="MEI9406727.1"/>
    </source>
</evidence>
<name>A0ABU8KML1_9HYPH</name>
<proteinExistence type="predicted"/>
<keyword evidence="2" id="KW-1185">Reference proteome</keyword>
<reference evidence="1 2" key="1">
    <citation type="submission" date="2022-12" db="EMBL/GenBank/DDBJ databases">
        <authorList>
            <person name="Muema E."/>
        </authorList>
    </citation>
    <scope>NUCLEOTIDE SEQUENCE [LARGE SCALE GENOMIC DNA]</scope>
    <source>
        <strain evidence="2">1330</strain>
    </source>
</reference>
<dbReference type="RefSeq" id="WP_337097302.1">
    <property type="nucleotide sequence ID" value="NZ_JAPYKO010000044.1"/>
</dbReference>